<gene>
    <name evidence="2" type="primary">iorB_1</name>
    <name evidence="2" type="ORF">DSM104443_01725</name>
</gene>
<dbReference type="PIRSF" id="PIRSF036389">
    <property type="entry name" value="IOR_B"/>
    <property type="match status" value="1"/>
</dbReference>
<proteinExistence type="predicted"/>
<dbReference type="InterPro" id="IPR046867">
    <property type="entry name" value="AldOxase/xan_DH_MoCoBD2"/>
</dbReference>
<evidence type="ECO:0000259" key="1">
    <source>
        <dbReference type="SMART" id="SM01008"/>
    </source>
</evidence>
<dbReference type="PANTHER" id="PTHR47495">
    <property type="entry name" value="ALDEHYDE DEHYDROGENASE"/>
    <property type="match status" value="1"/>
</dbReference>
<dbReference type="InterPro" id="IPR019546">
    <property type="entry name" value="TAT_signal_bac_arc"/>
</dbReference>
<dbReference type="InterPro" id="IPR037165">
    <property type="entry name" value="AldOxase/xan_DH_Mopterin-bd_sf"/>
</dbReference>
<dbReference type="RefSeq" id="WP_171091333.1">
    <property type="nucleotide sequence ID" value="NZ_CP053069.1"/>
</dbReference>
<feature type="domain" description="Aldehyde oxidase/xanthine dehydrogenase a/b hammerhead" evidence="1">
    <location>
        <begin position="206"/>
        <end position="284"/>
    </location>
</feature>
<dbReference type="InterPro" id="IPR006311">
    <property type="entry name" value="TAT_signal"/>
</dbReference>
<dbReference type="EMBL" id="CP053069">
    <property type="protein sequence ID" value="QJR10658.1"/>
    <property type="molecule type" value="Genomic_DNA"/>
</dbReference>
<keyword evidence="2" id="KW-0560">Oxidoreductase</keyword>
<dbReference type="SMART" id="SM01008">
    <property type="entry name" value="Ald_Xan_dh_C"/>
    <property type="match status" value="1"/>
</dbReference>
<dbReference type="Pfam" id="PF02738">
    <property type="entry name" value="MoCoBD_1"/>
    <property type="match status" value="1"/>
</dbReference>
<accession>A0A6M4GUV6</accession>
<dbReference type="NCBIfam" id="TIGR01409">
    <property type="entry name" value="TAT_signal_seq"/>
    <property type="match status" value="1"/>
</dbReference>
<dbReference type="InterPro" id="IPR052516">
    <property type="entry name" value="N-heterocyclic_Hydroxylase"/>
</dbReference>
<dbReference type="EC" id="1.3.99.16" evidence="2"/>
<name>A0A6M4GUV6_9PROT</name>
<dbReference type="Pfam" id="PF20256">
    <property type="entry name" value="MoCoBD_2"/>
    <property type="match status" value="2"/>
</dbReference>
<evidence type="ECO:0000313" key="3">
    <source>
        <dbReference type="Proteomes" id="UP000501534"/>
    </source>
</evidence>
<organism evidence="2 3">
    <name type="scientific">Usitatibacter rugosus</name>
    <dbReference type="NCBI Taxonomy" id="2732067"/>
    <lineage>
        <taxon>Bacteria</taxon>
        <taxon>Pseudomonadati</taxon>
        <taxon>Pseudomonadota</taxon>
        <taxon>Betaproteobacteria</taxon>
        <taxon>Nitrosomonadales</taxon>
        <taxon>Usitatibacteraceae</taxon>
        <taxon>Usitatibacter</taxon>
    </lineage>
</organism>
<sequence>MSALPVTRREFLKVSAVAGGGLMIGINLGASSTAEAAATAAGFENAWIKITPDDKITFICHRNEMGQDVHTSLAMMLADELGVDPRKVTIVQAGSNPKLYINKLLGGQITGGSTSIRDAWEPVRMAGASARTMLVGAAATEWKVPVTEVKTENGMVVHGTKKISYGKLATAAAKQPVPGSVAMHSKSQMTVIGTNVPRLDGADKARGKTVFGIDVKQPGMLYAAMQHSPVIGGKAVSVDSAAAEKMKGVKKVVNIGDGVAVIADHYWSARQAADALKVTWDDGPSAKVSTASVWATLEKAKDRPGFVAGKKGDVTGPLASGAIEATYSCQMLSHATLEPQNCTARVTKDGIDVWAPTQFPQGAEGTAAAVSGMKAEQIRIHPQFIGGGFGRKLENDFIAQAVLIAKAMPGVPVKLTWTRPEDMSHDFYRPPSLHVMKAAVKDGKVVAFASKMISPSVTARAFPSVVKDGNDPFMTEGLVNFTYDIPNVELRSVIEEVGVRVGYWRSVSNALNAFATEGFMDELAQSAKQDPLAFRLAMLNGMPAQKAALQKAAELSGYTATPAKGRAFGVASMECYDTHCAMIAEVSDQGGKVKLEKITVVADAGLIVHPDQAVAQLEGGIVTGLISTLRSKITLKDGRVEQSNFHDFQLPRMTDVPPIQVAFVGNRDKPGGLGEVGVPLVAPCVANAVFNLTGKRIRALPLEDGGVTFA</sequence>
<dbReference type="Proteomes" id="UP000501534">
    <property type="component" value="Chromosome"/>
</dbReference>
<evidence type="ECO:0000313" key="2">
    <source>
        <dbReference type="EMBL" id="QJR10658.1"/>
    </source>
</evidence>
<dbReference type="PANTHER" id="PTHR47495:SF2">
    <property type="entry name" value="ALDEHYDE DEHYDROGENASE"/>
    <property type="match status" value="1"/>
</dbReference>
<dbReference type="KEGG" id="uru:DSM104443_01725"/>
<protein>
    <submittedName>
        <fullName evidence="2">Isoquinoline 1-oxidoreductase subunit beta</fullName>
        <ecNumber evidence="2">1.3.99.16</ecNumber>
    </submittedName>
</protein>
<dbReference type="SUPFAM" id="SSF56003">
    <property type="entry name" value="Molybdenum cofactor-binding domain"/>
    <property type="match status" value="2"/>
</dbReference>
<dbReference type="Gene3D" id="3.90.1170.50">
    <property type="entry name" value="Aldehyde oxidase/xanthine dehydrogenase, a/b hammerhead"/>
    <property type="match status" value="1"/>
</dbReference>
<dbReference type="GO" id="GO:0047121">
    <property type="term" value="F:isoquinoline 1-oxidoreductase activity"/>
    <property type="evidence" value="ECO:0007669"/>
    <property type="project" value="UniProtKB-EC"/>
</dbReference>
<dbReference type="AlphaFoldDB" id="A0A6M4GUV6"/>
<dbReference type="InterPro" id="IPR000674">
    <property type="entry name" value="Ald_Oxase/Xan_DH_a/b"/>
</dbReference>
<dbReference type="InterPro" id="IPR012368">
    <property type="entry name" value="OxRdtase_Mopterin-bd_su_IorB"/>
</dbReference>
<dbReference type="PROSITE" id="PS51318">
    <property type="entry name" value="TAT"/>
    <property type="match status" value="1"/>
</dbReference>
<keyword evidence="3" id="KW-1185">Reference proteome</keyword>
<reference evidence="2 3" key="1">
    <citation type="submission" date="2020-04" db="EMBL/GenBank/DDBJ databases">
        <title>Usitatibacter rugosus gen. nov., sp. nov. and Usitatibacter palustris sp. nov., novel members of Usitatibacteraceae fam. nov. within the order Nitrosomonadales isolated from soil.</title>
        <authorList>
            <person name="Huber K.J."/>
            <person name="Neumann-Schaal M."/>
            <person name="Geppert A."/>
            <person name="Luckner M."/>
            <person name="Wanner G."/>
            <person name="Overmann J."/>
        </authorList>
    </citation>
    <scope>NUCLEOTIDE SEQUENCE [LARGE SCALE GENOMIC DNA]</scope>
    <source>
        <strain evidence="2 3">0125_3</strain>
    </source>
</reference>
<dbReference type="InterPro" id="IPR008274">
    <property type="entry name" value="AldOxase/xan_DH_MoCoBD1"/>
</dbReference>
<dbReference type="Gene3D" id="3.30.365.10">
    <property type="entry name" value="Aldehyde oxidase/xanthine dehydrogenase, molybdopterin binding domain"/>
    <property type="match status" value="4"/>
</dbReference>